<dbReference type="Pfam" id="PF00533">
    <property type="entry name" value="BRCT"/>
    <property type="match status" value="1"/>
</dbReference>
<dbReference type="CDD" id="cd06130">
    <property type="entry name" value="DNA_pol_III_epsilon_like"/>
    <property type="match status" value="1"/>
</dbReference>
<dbReference type="SUPFAM" id="SSF52113">
    <property type="entry name" value="BRCT domain"/>
    <property type="match status" value="1"/>
</dbReference>
<dbReference type="InterPro" id="IPR001357">
    <property type="entry name" value="BRCT_dom"/>
</dbReference>
<dbReference type="InterPro" id="IPR013520">
    <property type="entry name" value="Ribonucl_H"/>
</dbReference>
<dbReference type="InterPro" id="IPR036397">
    <property type="entry name" value="RNaseH_sf"/>
</dbReference>
<dbReference type="Pfam" id="PF00929">
    <property type="entry name" value="RNase_T"/>
    <property type="match status" value="1"/>
</dbReference>
<dbReference type="EMBL" id="AP028127">
    <property type="protein sequence ID" value="BEH91321.1"/>
    <property type="molecule type" value="Genomic_DNA"/>
</dbReference>
<dbReference type="CDD" id="cd17748">
    <property type="entry name" value="BRCT_DNA_ligase_like"/>
    <property type="match status" value="1"/>
</dbReference>
<evidence type="ECO:0000313" key="3">
    <source>
        <dbReference type="Proteomes" id="UP001432099"/>
    </source>
</evidence>
<protein>
    <submittedName>
        <fullName evidence="2">DNA polymerase III subunit epsilon</fullName>
    </submittedName>
</protein>
<evidence type="ECO:0000313" key="2">
    <source>
        <dbReference type="EMBL" id="BEH91321.1"/>
    </source>
</evidence>
<dbReference type="SMART" id="SM00479">
    <property type="entry name" value="EXOIII"/>
    <property type="match status" value="1"/>
</dbReference>
<dbReference type="InterPro" id="IPR036420">
    <property type="entry name" value="BRCT_dom_sf"/>
</dbReference>
<keyword evidence="3" id="KW-1185">Reference proteome</keyword>
<evidence type="ECO:0000259" key="1">
    <source>
        <dbReference type="PROSITE" id="PS50172"/>
    </source>
</evidence>
<dbReference type="RefSeq" id="WP_338617329.1">
    <property type="nucleotide sequence ID" value="NZ_AP028127.1"/>
</dbReference>
<dbReference type="Gene3D" id="3.30.420.10">
    <property type="entry name" value="Ribonuclease H-like superfamily/Ribonuclease H"/>
    <property type="match status" value="1"/>
</dbReference>
<dbReference type="SUPFAM" id="SSF53098">
    <property type="entry name" value="Ribonuclease H-like"/>
    <property type="match status" value="1"/>
</dbReference>
<proteinExistence type="predicted"/>
<dbReference type="PANTHER" id="PTHR30231:SF42">
    <property type="entry name" value="EXONUCLEASE"/>
    <property type="match status" value="1"/>
</dbReference>
<dbReference type="Proteomes" id="UP001432099">
    <property type="component" value="Chromosome"/>
</dbReference>
<gene>
    <name evidence="2" type="ORF">T23_14230</name>
</gene>
<feature type="domain" description="BRCT" evidence="1">
    <location>
        <begin position="214"/>
        <end position="307"/>
    </location>
</feature>
<dbReference type="PANTHER" id="PTHR30231">
    <property type="entry name" value="DNA POLYMERASE III SUBUNIT EPSILON"/>
    <property type="match status" value="1"/>
</dbReference>
<sequence length="307" mass="34292">MNFVAIDFETANEKRASACSLGLVVVKNSQIVDKRYYLIKPKELRFAPMNTRIHGLRATDVKNEKEFNELWPEIKDLFEHQFIVAHNASFDMGVLRATLDLYHIPFPHFDYSCSMLFCRNYFPLLENAKLNTVSHHLGIAFNHHHALADALACATLLLTVNKELGSPSIRALFQHVGITPGSVFEKGYQAPKRGKSMVTSQASPHSVTSSLFNSQTDFFKHQTVVITGPLQSMTRAEAIAIIGHLGGTVGSSVTKKTNILITGGQKIYELSPEEMTTKLKKAITLVYHGQDILFLTENEFLSILRGE</sequence>
<dbReference type="NCBIfam" id="NF004844">
    <property type="entry name" value="PRK06195.1"/>
    <property type="match status" value="1"/>
</dbReference>
<accession>A0ABN6ZBY1</accession>
<dbReference type="InterPro" id="IPR012337">
    <property type="entry name" value="RNaseH-like_sf"/>
</dbReference>
<name>A0ABN6ZBY1_9FIRM</name>
<dbReference type="Gene3D" id="3.40.50.10190">
    <property type="entry name" value="BRCT domain"/>
    <property type="match status" value="1"/>
</dbReference>
<dbReference type="PROSITE" id="PS50172">
    <property type="entry name" value="BRCT"/>
    <property type="match status" value="1"/>
</dbReference>
<organism evidence="2 3">
    <name type="scientific">Turicibacter faecis</name>
    <dbReference type="NCBI Taxonomy" id="2963365"/>
    <lineage>
        <taxon>Bacteria</taxon>
        <taxon>Bacillati</taxon>
        <taxon>Bacillota</taxon>
        <taxon>Erysipelotrichia</taxon>
        <taxon>Erysipelotrichales</taxon>
        <taxon>Turicibacteraceae</taxon>
        <taxon>Turicibacter</taxon>
    </lineage>
</organism>
<reference evidence="2" key="1">
    <citation type="journal article" date="2024" name="Int. J. Syst. Evol. Microbiol.">
        <title>Turicibacter faecis sp. nov., isolated from faeces of heart failure mouse model.</title>
        <authorList>
            <person name="Imamura Y."/>
            <person name="Motooka D."/>
            <person name="Nakajima Y."/>
            <person name="Ito S."/>
            <person name="Kitakaze M."/>
            <person name="Iida T."/>
            <person name="Nakamura S."/>
        </authorList>
    </citation>
    <scope>NUCLEOTIDE SEQUENCE</scope>
    <source>
        <strain evidence="2">TC023</strain>
    </source>
</reference>